<organism evidence="2">
    <name type="scientific">Anopheles atroparvus</name>
    <name type="common">European mosquito</name>
    <dbReference type="NCBI Taxonomy" id="41427"/>
    <lineage>
        <taxon>Eukaryota</taxon>
        <taxon>Metazoa</taxon>
        <taxon>Ecdysozoa</taxon>
        <taxon>Arthropoda</taxon>
        <taxon>Hexapoda</taxon>
        <taxon>Insecta</taxon>
        <taxon>Pterygota</taxon>
        <taxon>Neoptera</taxon>
        <taxon>Endopterygota</taxon>
        <taxon>Diptera</taxon>
        <taxon>Nematocera</taxon>
        <taxon>Culicoidea</taxon>
        <taxon>Culicidae</taxon>
        <taxon>Anophelinae</taxon>
        <taxon>Anopheles</taxon>
    </lineage>
</organism>
<feature type="compositionally biased region" description="Polar residues" evidence="1">
    <location>
        <begin position="146"/>
        <end position="161"/>
    </location>
</feature>
<sequence length="205" mass="22634">MTMHDAARIHKDTGKCGPQNGRQEEQEMGSENVVTKARGAVVTYKSGFCLRKGRKKGSPSRRREDEDEAGKPTKASRGLQENVRQEIRAEERERMTGAKHNGQENTNLKLKRTLKRQEPTGVFVLGFPWSVKVCWTVVRRLDVSANSAPTSSDSRTPSRYQDSFAPGHPLRETQRIVTFLPNSNSPLLLSTLLASSILGGSGATA</sequence>
<evidence type="ECO:0000313" key="2">
    <source>
        <dbReference type="EnsemblMetazoa" id="AATE004141-PA.1"/>
    </source>
</evidence>
<dbReference type="AlphaFoldDB" id="A0A182IRK5"/>
<name>A0A182IRK5_ANOAO</name>
<feature type="region of interest" description="Disordered" evidence="1">
    <location>
        <begin position="51"/>
        <end position="84"/>
    </location>
</feature>
<proteinExistence type="predicted"/>
<feature type="compositionally biased region" description="Basic residues" evidence="1">
    <location>
        <begin position="51"/>
        <end position="60"/>
    </location>
</feature>
<evidence type="ECO:0000256" key="1">
    <source>
        <dbReference type="SAM" id="MobiDB-lite"/>
    </source>
</evidence>
<feature type="region of interest" description="Disordered" evidence="1">
    <location>
        <begin position="146"/>
        <end position="167"/>
    </location>
</feature>
<dbReference type="EnsemblMetazoa" id="AATE004141-RA">
    <property type="protein sequence ID" value="AATE004141-PA.1"/>
    <property type="gene ID" value="AATE004141"/>
</dbReference>
<feature type="region of interest" description="Disordered" evidence="1">
    <location>
        <begin position="1"/>
        <end position="37"/>
    </location>
</feature>
<dbReference type="VEuPathDB" id="VectorBase:AATE004141"/>
<protein>
    <submittedName>
        <fullName evidence="2">Uncharacterized protein</fullName>
    </submittedName>
</protein>
<accession>A0A182IRK5</accession>
<reference evidence="2" key="1">
    <citation type="submission" date="2022-08" db="UniProtKB">
        <authorList>
            <consortium name="EnsemblMetazoa"/>
        </authorList>
    </citation>
    <scope>IDENTIFICATION</scope>
    <source>
        <strain evidence="2">EBRO</strain>
    </source>
</reference>
<feature type="compositionally biased region" description="Basic and acidic residues" evidence="1">
    <location>
        <begin position="1"/>
        <end position="14"/>
    </location>
</feature>